<dbReference type="EMBL" id="CAKKLH010000023">
    <property type="protein sequence ID" value="CAH0099637.1"/>
    <property type="molecule type" value="Genomic_DNA"/>
</dbReference>
<proteinExistence type="predicted"/>
<organism evidence="2 3">
    <name type="scientific">Daphnia galeata</name>
    <dbReference type="NCBI Taxonomy" id="27404"/>
    <lineage>
        <taxon>Eukaryota</taxon>
        <taxon>Metazoa</taxon>
        <taxon>Ecdysozoa</taxon>
        <taxon>Arthropoda</taxon>
        <taxon>Crustacea</taxon>
        <taxon>Branchiopoda</taxon>
        <taxon>Diplostraca</taxon>
        <taxon>Cladocera</taxon>
        <taxon>Anomopoda</taxon>
        <taxon>Daphniidae</taxon>
        <taxon>Daphnia</taxon>
    </lineage>
</organism>
<name>A0A8J2RCC2_9CRUS</name>
<comment type="caution">
    <text evidence="2">The sequence shown here is derived from an EMBL/GenBank/DDBJ whole genome shotgun (WGS) entry which is preliminary data.</text>
</comment>
<dbReference type="Proteomes" id="UP000789390">
    <property type="component" value="Unassembled WGS sequence"/>
</dbReference>
<evidence type="ECO:0000313" key="3">
    <source>
        <dbReference type="Proteomes" id="UP000789390"/>
    </source>
</evidence>
<gene>
    <name evidence="2" type="ORF">DGAL_LOCUS1785</name>
</gene>
<feature type="compositionally biased region" description="Polar residues" evidence="1">
    <location>
        <begin position="84"/>
        <end position="99"/>
    </location>
</feature>
<dbReference type="OrthoDB" id="6357966at2759"/>
<feature type="compositionally biased region" description="Polar residues" evidence="1">
    <location>
        <begin position="47"/>
        <end position="58"/>
    </location>
</feature>
<feature type="compositionally biased region" description="Low complexity" evidence="1">
    <location>
        <begin position="137"/>
        <end position="148"/>
    </location>
</feature>
<protein>
    <submittedName>
        <fullName evidence="2">Uncharacterized protein</fullName>
    </submittedName>
</protein>
<sequence length="251" mass="27747">MAAAAEQQLKDKKKNRFRERFLLTQAASLDEAVTSSAGLTEGDDTSRTVASGSLSNCSRMRRMLFRRTRSETEDRTRNSRVSKQDSTANSTPEQVHSRLNFTPQSAVLEEVSTASTAVTTARLHSLMPRSPPPPYDSNSESESVRSGSICPPTYDEAMAQNGPNDQNSPNLSTMVTALPIGYCNCRECQARYFNTEDEEQEDNCGDAVFPMETHVLMQEGLNIKNSQSLICLLNYFSIEVLADGMAFCSLM</sequence>
<feature type="compositionally biased region" description="Polar residues" evidence="1">
    <location>
        <begin position="161"/>
        <end position="170"/>
    </location>
</feature>
<feature type="compositionally biased region" description="Basic and acidic residues" evidence="1">
    <location>
        <begin position="68"/>
        <end position="77"/>
    </location>
</feature>
<feature type="region of interest" description="Disordered" evidence="1">
    <location>
        <begin position="34"/>
        <end position="99"/>
    </location>
</feature>
<accession>A0A8J2RCC2</accession>
<keyword evidence="3" id="KW-1185">Reference proteome</keyword>
<evidence type="ECO:0000313" key="2">
    <source>
        <dbReference type="EMBL" id="CAH0099637.1"/>
    </source>
</evidence>
<feature type="region of interest" description="Disordered" evidence="1">
    <location>
        <begin position="122"/>
        <end position="170"/>
    </location>
</feature>
<evidence type="ECO:0000256" key="1">
    <source>
        <dbReference type="SAM" id="MobiDB-lite"/>
    </source>
</evidence>
<dbReference type="AlphaFoldDB" id="A0A8J2RCC2"/>
<reference evidence="2" key="1">
    <citation type="submission" date="2021-11" db="EMBL/GenBank/DDBJ databases">
        <authorList>
            <person name="Schell T."/>
        </authorList>
    </citation>
    <scope>NUCLEOTIDE SEQUENCE</scope>
    <source>
        <strain evidence="2">M5</strain>
    </source>
</reference>